<evidence type="ECO:0000313" key="2">
    <source>
        <dbReference type="EMBL" id="SCV02374.1"/>
    </source>
</evidence>
<feature type="compositionally biased region" description="Basic residues" evidence="1">
    <location>
        <begin position="215"/>
        <end position="224"/>
    </location>
</feature>
<dbReference type="Proteomes" id="UP000189911">
    <property type="component" value="Chromosome F"/>
</dbReference>
<evidence type="ECO:0000256" key="1">
    <source>
        <dbReference type="SAM" id="MobiDB-lite"/>
    </source>
</evidence>
<dbReference type="EMBL" id="LT598452">
    <property type="protein sequence ID" value="SCV02374.1"/>
    <property type="molecule type" value="Genomic_DNA"/>
</dbReference>
<feature type="compositionally biased region" description="Basic residues" evidence="1">
    <location>
        <begin position="156"/>
        <end position="165"/>
    </location>
</feature>
<feature type="compositionally biased region" description="Polar residues" evidence="1">
    <location>
        <begin position="256"/>
        <end position="268"/>
    </location>
</feature>
<gene>
    <name evidence="2" type="ORF">LANO_0F17370G</name>
</gene>
<feature type="region of interest" description="Disordered" evidence="1">
    <location>
        <begin position="152"/>
        <end position="308"/>
    </location>
</feature>
<keyword evidence="3" id="KW-1185">Reference proteome</keyword>
<feature type="region of interest" description="Disordered" evidence="1">
    <location>
        <begin position="40"/>
        <end position="60"/>
    </location>
</feature>
<feature type="compositionally biased region" description="Basic residues" evidence="1">
    <location>
        <begin position="47"/>
        <end position="60"/>
    </location>
</feature>
<sequence>MDDGCLIDFLLEDELTVTSPDPNSSHSKWLADDGTLATTSAITSTKSGRRNGKSKPKKRRKELLQSQIEDPIEDLIDLILKEDRLSLNIGRDLPDKRLETTKPKSEGKKKSKNKARGDRIDLDRRVYESIAKDKSFMFNFPVNELLPDMVPEVTQKKSKKRKPKEKKSSNDQDHVQSRPTREPEFIESSPKLVQEPLEIEVQHKELKKSSAKDKKSIKKKKNKTSIRFGGSGALTADANSPTIKNKHPNDPDRPSASKNQDSQIPSVDSSRSRSKRRAKASKQSPTNDKSVEKKVRKKTSTRQAASEE</sequence>
<feature type="compositionally biased region" description="Basic and acidic residues" evidence="1">
    <location>
        <begin position="200"/>
        <end position="214"/>
    </location>
</feature>
<name>A0A1G4KDD8_9SACH</name>
<protein>
    <submittedName>
        <fullName evidence="2">LANO_0F17370g1_1</fullName>
    </submittedName>
</protein>
<reference evidence="3" key="1">
    <citation type="submission" date="2016-03" db="EMBL/GenBank/DDBJ databases">
        <authorList>
            <person name="Devillers Hugo."/>
        </authorList>
    </citation>
    <scope>NUCLEOTIDE SEQUENCE [LARGE SCALE GENOMIC DNA]</scope>
</reference>
<feature type="compositionally biased region" description="Basic and acidic residues" evidence="1">
    <location>
        <begin position="95"/>
        <end position="108"/>
    </location>
</feature>
<accession>A0A1G4KDD8</accession>
<proteinExistence type="predicted"/>
<dbReference type="AlphaFoldDB" id="A0A1G4KDD8"/>
<feature type="compositionally biased region" description="Basic and acidic residues" evidence="1">
    <location>
        <begin position="166"/>
        <end position="184"/>
    </location>
</feature>
<evidence type="ECO:0000313" key="3">
    <source>
        <dbReference type="Proteomes" id="UP000189911"/>
    </source>
</evidence>
<feature type="region of interest" description="Disordered" evidence="1">
    <location>
        <begin position="95"/>
        <end position="117"/>
    </location>
</feature>
<organism evidence="2 3">
    <name type="scientific">Lachancea nothofagi CBS 11611</name>
    <dbReference type="NCBI Taxonomy" id="1266666"/>
    <lineage>
        <taxon>Eukaryota</taxon>
        <taxon>Fungi</taxon>
        <taxon>Dikarya</taxon>
        <taxon>Ascomycota</taxon>
        <taxon>Saccharomycotina</taxon>
        <taxon>Saccharomycetes</taxon>
        <taxon>Saccharomycetales</taxon>
        <taxon>Saccharomycetaceae</taxon>
        <taxon>Lachancea</taxon>
    </lineage>
</organism>